<dbReference type="AlphaFoldDB" id="A0A6S6LW05"/>
<organism evidence="1 2">
    <name type="scientific">Citrifermentans bremense</name>
    <dbReference type="NCBI Taxonomy" id="60035"/>
    <lineage>
        <taxon>Bacteria</taxon>
        <taxon>Pseudomonadati</taxon>
        <taxon>Thermodesulfobacteriota</taxon>
        <taxon>Desulfuromonadia</taxon>
        <taxon>Geobacterales</taxon>
        <taxon>Geobacteraceae</taxon>
        <taxon>Citrifermentans</taxon>
    </lineage>
</organism>
<dbReference type="Pfam" id="PF03682">
    <property type="entry name" value="UPF0158"/>
    <property type="match status" value="1"/>
</dbReference>
<protein>
    <submittedName>
        <fullName evidence="1">Uncharacterized protein</fullName>
    </submittedName>
</protein>
<dbReference type="RefSeq" id="WP_185244169.1">
    <property type="nucleotide sequence ID" value="NZ_AP023213.1"/>
</dbReference>
<dbReference type="InterPro" id="IPR005361">
    <property type="entry name" value="UPF0158"/>
</dbReference>
<name>A0A6S6LW05_9BACT</name>
<gene>
    <name evidence="1" type="ORF">GEOBRER4_n0606</name>
</gene>
<reference evidence="1 2" key="1">
    <citation type="submission" date="2020-06" db="EMBL/GenBank/DDBJ databases">
        <title>Interaction of electrochemicaly active bacteria, Geobacter bremensis R4 on different carbon anode.</title>
        <authorList>
            <person name="Meng L."/>
            <person name="Yoshida N."/>
        </authorList>
    </citation>
    <scope>NUCLEOTIDE SEQUENCE [LARGE SCALE GENOMIC DNA]</scope>
    <source>
        <strain evidence="1 2">R4</strain>
    </source>
</reference>
<sequence>MHAMRNLEIVWEDLMEAFENGDTEMIYFLDRETGEVFSVPADYDDEPFWEEVGANRERYLEIPPFDYGQERQMVHAFIQGIANDGLKAMLVRAFTGKHSHGKLNEILSFYPEEQERFQALREELLTTRAAHWLEEHDIYPPERGFD</sequence>
<keyword evidence="2" id="KW-1185">Reference proteome</keyword>
<dbReference type="EMBL" id="AP023213">
    <property type="protein sequence ID" value="BCG45833.1"/>
    <property type="molecule type" value="Genomic_DNA"/>
</dbReference>
<evidence type="ECO:0000313" key="2">
    <source>
        <dbReference type="Proteomes" id="UP000515472"/>
    </source>
</evidence>
<accession>A0A6S6LW05</accession>
<evidence type="ECO:0000313" key="1">
    <source>
        <dbReference type="EMBL" id="BCG45833.1"/>
    </source>
</evidence>
<dbReference type="KEGG" id="gbn:GEOBRER4_05830"/>
<dbReference type="Proteomes" id="UP000515472">
    <property type="component" value="Chromosome"/>
</dbReference>
<proteinExistence type="predicted"/>